<gene>
    <name evidence="1" type="ORF">G5575_15635</name>
</gene>
<dbReference type="RefSeq" id="WP_164535153.1">
    <property type="nucleotide sequence ID" value="NZ_JAALFG010000004.1"/>
</dbReference>
<dbReference type="EMBL" id="JAALFG010000004">
    <property type="protein sequence ID" value="NGP18890.1"/>
    <property type="molecule type" value="Genomic_DNA"/>
</dbReference>
<evidence type="ECO:0000313" key="1">
    <source>
        <dbReference type="EMBL" id="NGP18890.1"/>
    </source>
</evidence>
<accession>A0A6M1SP36</accession>
<reference evidence="1 2" key="2">
    <citation type="submission" date="2020-03" db="EMBL/GenBank/DDBJ databases">
        <title>Devosia chinhatensis sp. nov., isolated from a hexachlorocyclohexane (HCH) dump site in India.</title>
        <authorList>
            <person name="Kumar M."/>
            <person name="Lal R."/>
        </authorList>
    </citation>
    <scope>NUCLEOTIDE SEQUENCE [LARGE SCALE GENOMIC DNA]</scope>
    <source>
        <strain evidence="1 2">H239</strain>
    </source>
</reference>
<dbReference type="Proteomes" id="UP000474802">
    <property type="component" value="Unassembled WGS sequence"/>
</dbReference>
<dbReference type="AlphaFoldDB" id="A0A6M1SP36"/>
<proteinExistence type="predicted"/>
<comment type="caution">
    <text evidence="1">The sequence shown here is derived from an EMBL/GenBank/DDBJ whole genome shotgun (WGS) entry which is preliminary data.</text>
</comment>
<name>A0A6M1SP36_9HYPH</name>
<keyword evidence="2" id="KW-1185">Reference proteome</keyword>
<sequence length="75" mass="8435">MIPADYQKADDSAYQLRAILRILEDRARGLSESGKDDDHRLPCSDMAMLCEVAGDLCENIHDMMQMLHVAGKVQQ</sequence>
<protein>
    <submittedName>
        <fullName evidence="1">Uncharacterized protein</fullName>
    </submittedName>
</protein>
<organism evidence="1 2">
    <name type="scientific">Devosia aurantiaca</name>
    <dbReference type="NCBI Taxonomy" id="2714858"/>
    <lineage>
        <taxon>Bacteria</taxon>
        <taxon>Pseudomonadati</taxon>
        <taxon>Pseudomonadota</taxon>
        <taxon>Alphaproteobacteria</taxon>
        <taxon>Hyphomicrobiales</taxon>
        <taxon>Devosiaceae</taxon>
        <taxon>Devosia</taxon>
    </lineage>
</organism>
<evidence type="ECO:0000313" key="2">
    <source>
        <dbReference type="Proteomes" id="UP000474802"/>
    </source>
</evidence>
<reference evidence="1 2" key="1">
    <citation type="submission" date="2020-02" db="EMBL/GenBank/DDBJ databases">
        <authorList>
            <person name="Khan S.A."/>
            <person name="Jeon C.O."/>
            <person name="Chun B.H."/>
        </authorList>
    </citation>
    <scope>NUCLEOTIDE SEQUENCE [LARGE SCALE GENOMIC DNA]</scope>
    <source>
        <strain evidence="1 2">H239</strain>
    </source>
</reference>